<feature type="domain" description="Homeobox" evidence="7">
    <location>
        <begin position="495"/>
        <end position="562"/>
    </location>
</feature>
<dbReference type="AlphaFoldDB" id="A0A5M3N6T2"/>
<dbReference type="InterPro" id="IPR009057">
    <property type="entry name" value="Homeodomain-like_sf"/>
</dbReference>
<sequence>MNFSLPSSPTLIPPVSARQFSKSGSSHGMSTFNAPGGRSSQHNPPVDMAPSTDEAKMSGASDKSPTTVGGSDKASSSKKPRHRHSPAQLAALNELFDQNEHPSLEDRTELAERLGMETKTVNAWFQNKRASTKKRNRAPANSAQPLQPVPDSNSDAGSGHTPYSAEPLSASSSNLPSIANLLNDSSVPPRHSKELSLGSHPHTSRRQKARNLDAPYIDADRALVHKDLPVTEHARGVQGAFFAGPTGNYPLGDRFVSENAYLEHRTSPHFSHMEASISPRYSPDEDTRFVSENDGLGDKKPRGEHSRTRTLPEQAEELRKAYAANPHPSREERELLAEKTGLRYQSITNWFQNQRSQAKIRRHKDTPLESTTVPYDPMDAQDMPRNDRAADAHANSFATLPPAASHPSLYPTSARNYPLSNLPPLPRPVPRRAGEVFSPMRHGIDPRGERRSSLPPPLHPPPTSPRSRRSITPYCRDFLAEDGRRHHRNGSTDDVRSRSRRSRPEPRQLEALKRLWYITNNPSLEERSAVALECGINLLNDPRDVVRVSNWFRNVRQTVRKRVMRRNDSHIRGVRSPYPRAGSSESSSLYGEDDSIEFDASLDMDVDERSDDDFPEAVTPSSGLSASPPPFKRGRGYTPWSFASGIDNLAHESMGMGIIEPAAYTELAKAVGIPDVGASSDLSVNVPKLKGATTFSGVRIEDALLLLSFHQHATH</sequence>
<proteinExistence type="predicted"/>
<feature type="region of interest" description="Disordered" evidence="6">
    <location>
        <begin position="421"/>
        <end position="506"/>
    </location>
</feature>
<gene>
    <name evidence="8" type="ORF">CONPUDRAFT_69445</name>
</gene>
<feature type="DNA-binding region" description="Homeobox" evidence="4">
    <location>
        <begin position="77"/>
        <end position="136"/>
    </location>
</feature>
<feature type="region of interest" description="Disordered" evidence="6">
    <location>
        <begin position="570"/>
        <end position="591"/>
    </location>
</feature>
<accession>A0A5M3N6T2</accession>
<evidence type="ECO:0000256" key="2">
    <source>
        <dbReference type="ARBA" id="ARBA00023155"/>
    </source>
</evidence>
<evidence type="ECO:0000313" key="9">
    <source>
        <dbReference type="Proteomes" id="UP000053558"/>
    </source>
</evidence>
<dbReference type="GO" id="GO:0000978">
    <property type="term" value="F:RNA polymerase II cis-regulatory region sequence-specific DNA binding"/>
    <property type="evidence" value="ECO:0007669"/>
    <property type="project" value="TreeGrafter"/>
</dbReference>
<feature type="compositionally biased region" description="Polar residues" evidence="6">
    <location>
        <begin position="139"/>
        <end position="156"/>
    </location>
</feature>
<dbReference type="GO" id="GO:0000981">
    <property type="term" value="F:DNA-binding transcription factor activity, RNA polymerase II-specific"/>
    <property type="evidence" value="ECO:0007669"/>
    <property type="project" value="InterPro"/>
</dbReference>
<dbReference type="Gene3D" id="1.10.10.60">
    <property type="entry name" value="Homeodomain-like"/>
    <property type="match status" value="3"/>
</dbReference>
<feature type="compositionally biased region" description="Basic and acidic residues" evidence="6">
    <location>
        <begin position="478"/>
        <end position="506"/>
    </location>
</feature>
<keyword evidence="9" id="KW-1185">Reference proteome</keyword>
<dbReference type="PANTHER" id="PTHR24324:SF9">
    <property type="entry name" value="HOMEOBOX DOMAIN-CONTAINING PROTEIN"/>
    <property type="match status" value="1"/>
</dbReference>
<dbReference type="InterPro" id="IPR001356">
    <property type="entry name" value="HD"/>
</dbReference>
<evidence type="ECO:0000256" key="1">
    <source>
        <dbReference type="ARBA" id="ARBA00023125"/>
    </source>
</evidence>
<protein>
    <recommendedName>
        <fullName evidence="7">Homeobox domain-containing protein</fullName>
    </recommendedName>
</protein>
<organism evidence="8 9">
    <name type="scientific">Coniophora puteana (strain RWD-64-598)</name>
    <name type="common">Brown rot fungus</name>
    <dbReference type="NCBI Taxonomy" id="741705"/>
    <lineage>
        <taxon>Eukaryota</taxon>
        <taxon>Fungi</taxon>
        <taxon>Dikarya</taxon>
        <taxon>Basidiomycota</taxon>
        <taxon>Agaricomycotina</taxon>
        <taxon>Agaricomycetes</taxon>
        <taxon>Agaricomycetidae</taxon>
        <taxon>Boletales</taxon>
        <taxon>Coniophorineae</taxon>
        <taxon>Coniophoraceae</taxon>
        <taxon>Coniophora</taxon>
    </lineage>
</organism>
<feature type="DNA-binding region" description="Homeobox" evidence="4">
    <location>
        <begin position="303"/>
        <end position="362"/>
    </location>
</feature>
<feature type="region of interest" description="Disordered" evidence="6">
    <location>
        <begin position="1"/>
        <end position="113"/>
    </location>
</feature>
<keyword evidence="3 4" id="KW-0539">Nucleus</keyword>
<feature type="domain" description="Homeobox" evidence="7">
    <location>
        <begin position="301"/>
        <end position="361"/>
    </location>
</feature>
<dbReference type="RefSeq" id="XP_007762706.1">
    <property type="nucleotide sequence ID" value="XM_007764516.1"/>
</dbReference>
<evidence type="ECO:0000256" key="3">
    <source>
        <dbReference type="ARBA" id="ARBA00023242"/>
    </source>
</evidence>
<feature type="region of interest" description="Disordered" evidence="6">
    <location>
        <begin position="273"/>
        <end position="314"/>
    </location>
</feature>
<feature type="DNA-binding region" description="Homeobox" evidence="4">
    <location>
        <begin position="497"/>
        <end position="563"/>
    </location>
</feature>
<feature type="compositionally biased region" description="Pro residues" evidence="6">
    <location>
        <begin position="454"/>
        <end position="464"/>
    </location>
</feature>
<feature type="region of interest" description="Disordered" evidence="6">
    <location>
        <begin position="125"/>
        <end position="213"/>
    </location>
</feature>
<dbReference type="EMBL" id="JH711573">
    <property type="protein sequence ID" value="EIW87142.1"/>
    <property type="molecule type" value="Genomic_DNA"/>
</dbReference>
<evidence type="ECO:0000256" key="5">
    <source>
        <dbReference type="RuleBase" id="RU000682"/>
    </source>
</evidence>
<dbReference type="InterPro" id="IPR051000">
    <property type="entry name" value="Homeobox_DNA-bind_prot"/>
</dbReference>
<feature type="compositionally biased region" description="Polar residues" evidence="6">
    <location>
        <begin position="1"/>
        <end position="10"/>
    </location>
</feature>
<feature type="compositionally biased region" description="Polar residues" evidence="6">
    <location>
        <begin position="18"/>
        <end position="43"/>
    </location>
</feature>
<dbReference type="InterPro" id="IPR017970">
    <property type="entry name" value="Homeobox_CS"/>
</dbReference>
<comment type="caution">
    <text evidence="8">The sequence shown here is derived from an EMBL/GenBank/DDBJ whole genome shotgun (WGS) entry which is preliminary data.</text>
</comment>
<feature type="region of interest" description="Disordered" evidence="6">
    <location>
        <begin position="358"/>
        <end position="379"/>
    </location>
</feature>
<dbReference type="SMART" id="SM00389">
    <property type="entry name" value="HOX"/>
    <property type="match status" value="3"/>
</dbReference>
<feature type="domain" description="Homeobox" evidence="7">
    <location>
        <begin position="75"/>
        <end position="135"/>
    </location>
</feature>
<dbReference type="GO" id="GO:0005634">
    <property type="term" value="C:nucleus"/>
    <property type="evidence" value="ECO:0007669"/>
    <property type="project" value="UniProtKB-SubCell"/>
</dbReference>
<dbReference type="GO" id="GO:0030154">
    <property type="term" value="P:cell differentiation"/>
    <property type="evidence" value="ECO:0007669"/>
    <property type="project" value="TreeGrafter"/>
</dbReference>
<dbReference type="KEGG" id="cput:CONPUDRAFT_69445"/>
<evidence type="ECO:0000256" key="4">
    <source>
        <dbReference type="PROSITE-ProRule" id="PRU00108"/>
    </source>
</evidence>
<dbReference type="PROSITE" id="PS00027">
    <property type="entry name" value="HOMEOBOX_1"/>
    <property type="match status" value="1"/>
</dbReference>
<dbReference type="Pfam" id="PF00046">
    <property type="entry name" value="Homeodomain"/>
    <property type="match status" value="3"/>
</dbReference>
<evidence type="ECO:0000256" key="6">
    <source>
        <dbReference type="SAM" id="MobiDB-lite"/>
    </source>
</evidence>
<dbReference type="PROSITE" id="PS50071">
    <property type="entry name" value="HOMEOBOX_2"/>
    <property type="match status" value="3"/>
</dbReference>
<feature type="region of interest" description="Disordered" evidence="6">
    <location>
        <begin position="608"/>
        <end position="630"/>
    </location>
</feature>
<comment type="subcellular location">
    <subcellularLocation>
        <location evidence="4 5">Nucleus</location>
    </subcellularLocation>
</comment>
<feature type="compositionally biased region" description="Basic residues" evidence="6">
    <location>
        <begin position="76"/>
        <end position="85"/>
    </location>
</feature>
<keyword evidence="1 4" id="KW-0238">DNA-binding</keyword>
<evidence type="ECO:0000313" key="8">
    <source>
        <dbReference type="EMBL" id="EIW87142.1"/>
    </source>
</evidence>
<dbReference type="OrthoDB" id="6159439at2759"/>
<dbReference type="CDD" id="cd00086">
    <property type="entry name" value="homeodomain"/>
    <property type="match status" value="3"/>
</dbReference>
<name>A0A5M3N6T2_CONPW</name>
<evidence type="ECO:0000259" key="7">
    <source>
        <dbReference type="PROSITE" id="PS50071"/>
    </source>
</evidence>
<reference evidence="9" key="1">
    <citation type="journal article" date="2012" name="Science">
        <title>The Paleozoic origin of enzymatic lignin decomposition reconstructed from 31 fungal genomes.</title>
        <authorList>
            <person name="Floudas D."/>
            <person name="Binder M."/>
            <person name="Riley R."/>
            <person name="Barry K."/>
            <person name="Blanchette R.A."/>
            <person name="Henrissat B."/>
            <person name="Martinez A.T."/>
            <person name="Otillar R."/>
            <person name="Spatafora J.W."/>
            <person name="Yadav J.S."/>
            <person name="Aerts A."/>
            <person name="Benoit I."/>
            <person name="Boyd A."/>
            <person name="Carlson A."/>
            <person name="Copeland A."/>
            <person name="Coutinho P.M."/>
            <person name="de Vries R.P."/>
            <person name="Ferreira P."/>
            <person name="Findley K."/>
            <person name="Foster B."/>
            <person name="Gaskell J."/>
            <person name="Glotzer D."/>
            <person name="Gorecki P."/>
            <person name="Heitman J."/>
            <person name="Hesse C."/>
            <person name="Hori C."/>
            <person name="Igarashi K."/>
            <person name="Jurgens J.A."/>
            <person name="Kallen N."/>
            <person name="Kersten P."/>
            <person name="Kohler A."/>
            <person name="Kuees U."/>
            <person name="Kumar T.K.A."/>
            <person name="Kuo A."/>
            <person name="LaButti K."/>
            <person name="Larrondo L.F."/>
            <person name="Lindquist E."/>
            <person name="Ling A."/>
            <person name="Lombard V."/>
            <person name="Lucas S."/>
            <person name="Lundell T."/>
            <person name="Martin R."/>
            <person name="McLaughlin D.J."/>
            <person name="Morgenstern I."/>
            <person name="Morin E."/>
            <person name="Murat C."/>
            <person name="Nagy L.G."/>
            <person name="Nolan M."/>
            <person name="Ohm R.A."/>
            <person name="Patyshakuliyeva A."/>
            <person name="Rokas A."/>
            <person name="Ruiz-Duenas F.J."/>
            <person name="Sabat G."/>
            <person name="Salamov A."/>
            <person name="Samejima M."/>
            <person name="Schmutz J."/>
            <person name="Slot J.C."/>
            <person name="St John F."/>
            <person name="Stenlid J."/>
            <person name="Sun H."/>
            <person name="Sun S."/>
            <person name="Syed K."/>
            <person name="Tsang A."/>
            <person name="Wiebenga A."/>
            <person name="Young D."/>
            <person name="Pisabarro A."/>
            <person name="Eastwood D.C."/>
            <person name="Martin F."/>
            <person name="Cullen D."/>
            <person name="Grigoriev I.V."/>
            <person name="Hibbett D.S."/>
        </authorList>
    </citation>
    <scope>NUCLEOTIDE SEQUENCE [LARGE SCALE GENOMIC DNA]</scope>
    <source>
        <strain evidence="9">RWD-64-598 SS2</strain>
    </source>
</reference>
<dbReference type="SUPFAM" id="SSF46689">
    <property type="entry name" value="Homeodomain-like"/>
    <property type="match status" value="3"/>
</dbReference>
<dbReference type="PANTHER" id="PTHR24324">
    <property type="entry name" value="HOMEOBOX PROTEIN HHEX"/>
    <property type="match status" value="1"/>
</dbReference>
<feature type="compositionally biased region" description="Basic and acidic residues" evidence="6">
    <location>
        <begin position="442"/>
        <end position="452"/>
    </location>
</feature>
<feature type="compositionally biased region" description="Basic and acidic residues" evidence="6">
    <location>
        <begin position="98"/>
        <end position="113"/>
    </location>
</feature>
<dbReference type="Proteomes" id="UP000053558">
    <property type="component" value="Unassembled WGS sequence"/>
</dbReference>
<dbReference type="GeneID" id="19208736"/>
<keyword evidence="2 4" id="KW-0371">Homeobox</keyword>
<feature type="compositionally biased region" description="Polar residues" evidence="6">
    <location>
        <begin position="169"/>
        <end position="186"/>
    </location>
</feature>
<feature type="compositionally biased region" description="Basic and acidic residues" evidence="6">
    <location>
        <begin position="282"/>
        <end position="307"/>
    </location>
</feature>